<protein>
    <submittedName>
        <fullName evidence="7">DNA-binding transcriptional LysR family regulator</fullName>
    </submittedName>
</protein>
<dbReference type="InterPro" id="IPR000847">
    <property type="entry name" value="LysR_HTH_N"/>
</dbReference>
<comment type="similarity">
    <text evidence="2">Belongs to the LysR transcriptional regulatory family.</text>
</comment>
<gene>
    <name evidence="7" type="ORF">FBZ93_12062</name>
</gene>
<dbReference type="InterPro" id="IPR058163">
    <property type="entry name" value="LysR-type_TF_proteobact-type"/>
</dbReference>
<organism evidence="7 8">
    <name type="scientific">Bradyrhizobium macuxiense</name>
    <dbReference type="NCBI Taxonomy" id="1755647"/>
    <lineage>
        <taxon>Bacteria</taxon>
        <taxon>Pseudomonadati</taxon>
        <taxon>Pseudomonadota</taxon>
        <taxon>Alphaproteobacteria</taxon>
        <taxon>Hyphomicrobiales</taxon>
        <taxon>Nitrobacteraceae</taxon>
        <taxon>Bradyrhizobium</taxon>
    </lineage>
</organism>
<keyword evidence="4 7" id="KW-0238">DNA-binding</keyword>
<comment type="caution">
    <text evidence="7">The sequence shown here is derived from an EMBL/GenBank/DDBJ whole genome shotgun (WGS) entry which is preliminary data.</text>
</comment>
<evidence type="ECO:0000259" key="6">
    <source>
        <dbReference type="PROSITE" id="PS50931"/>
    </source>
</evidence>
<dbReference type="PANTHER" id="PTHR30537:SF35">
    <property type="entry name" value="TRANSCRIPTIONAL REGULATORY PROTEIN"/>
    <property type="match status" value="1"/>
</dbReference>
<dbReference type="Pfam" id="PF00126">
    <property type="entry name" value="HTH_1"/>
    <property type="match status" value="1"/>
</dbReference>
<dbReference type="EMBL" id="VITY01000020">
    <property type="protein sequence ID" value="TWB87764.1"/>
    <property type="molecule type" value="Genomic_DNA"/>
</dbReference>
<name>A0A560L061_9BRAD</name>
<evidence type="ECO:0000256" key="2">
    <source>
        <dbReference type="ARBA" id="ARBA00009437"/>
    </source>
</evidence>
<feature type="domain" description="HTH lysR-type" evidence="6">
    <location>
        <begin position="1"/>
        <end position="59"/>
    </location>
</feature>
<dbReference type="FunFam" id="1.10.10.10:FF:000001">
    <property type="entry name" value="LysR family transcriptional regulator"/>
    <property type="match status" value="1"/>
</dbReference>
<dbReference type="Pfam" id="PF03466">
    <property type="entry name" value="LysR_substrate"/>
    <property type="match status" value="1"/>
</dbReference>
<dbReference type="Proteomes" id="UP000321304">
    <property type="component" value="Unassembled WGS sequence"/>
</dbReference>
<dbReference type="SUPFAM" id="SSF46785">
    <property type="entry name" value="Winged helix' DNA-binding domain"/>
    <property type="match status" value="1"/>
</dbReference>
<proteinExistence type="inferred from homology"/>
<dbReference type="GO" id="GO:0003700">
    <property type="term" value="F:DNA-binding transcription factor activity"/>
    <property type="evidence" value="ECO:0007669"/>
    <property type="project" value="InterPro"/>
</dbReference>
<keyword evidence="5" id="KW-0804">Transcription</keyword>
<dbReference type="Gene3D" id="1.10.10.10">
    <property type="entry name" value="Winged helix-like DNA-binding domain superfamily/Winged helix DNA-binding domain"/>
    <property type="match status" value="1"/>
</dbReference>
<dbReference type="InterPro" id="IPR036388">
    <property type="entry name" value="WH-like_DNA-bd_sf"/>
</dbReference>
<sequence>MDTLMNIRVFCAVAELKSFTLAARRLGVSPAMASKHVVHLEARLSARLLNRTSRHVSLTETGALFFEQARLMMDGFDELEAAVRQTAVSPKGRLRLTAPVWMASALFARVLADYRARYPDVTLEVDLSGRLVNLIEDGFDLALRVTASPDPGLIARTIANVPFCLVASRGFLEEHGRPVSLEALKGAPLLAYSLAHADGTLTQDTAQGRKVIKFRPVLQSANETLMHQACLQGMGYAFLPKWLIADDLAEGRLEWVLPDKLPFAGRLLAVYPTRKYLSAKVRSFLDFIARDARLK</sequence>
<dbReference type="InterPro" id="IPR005119">
    <property type="entry name" value="LysR_subst-bd"/>
</dbReference>
<dbReference type="GO" id="GO:0006351">
    <property type="term" value="P:DNA-templated transcription"/>
    <property type="evidence" value="ECO:0007669"/>
    <property type="project" value="TreeGrafter"/>
</dbReference>
<keyword evidence="8" id="KW-1185">Reference proteome</keyword>
<dbReference type="AlphaFoldDB" id="A0A560L061"/>
<evidence type="ECO:0000256" key="1">
    <source>
        <dbReference type="ARBA" id="ARBA00003502"/>
    </source>
</evidence>
<accession>A0A560L061</accession>
<evidence type="ECO:0000256" key="3">
    <source>
        <dbReference type="ARBA" id="ARBA00023015"/>
    </source>
</evidence>
<dbReference type="Gene3D" id="3.40.190.290">
    <property type="match status" value="1"/>
</dbReference>
<dbReference type="OrthoDB" id="9813056at2"/>
<evidence type="ECO:0000313" key="8">
    <source>
        <dbReference type="Proteomes" id="UP000321304"/>
    </source>
</evidence>
<dbReference type="PANTHER" id="PTHR30537">
    <property type="entry name" value="HTH-TYPE TRANSCRIPTIONAL REGULATOR"/>
    <property type="match status" value="1"/>
</dbReference>
<reference evidence="7 8" key="1">
    <citation type="submission" date="2019-06" db="EMBL/GenBank/DDBJ databases">
        <title>Genomic Encyclopedia of Type Strains, Phase IV (KMG-V): Genome sequencing to study the core and pangenomes of soil and plant-associated prokaryotes.</title>
        <authorList>
            <person name="Whitman W."/>
        </authorList>
    </citation>
    <scope>NUCLEOTIDE SEQUENCE [LARGE SCALE GENOMIC DNA]</scope>
    <source>
        <strain evidence="7 8">BR 10355</strain>
    </source>
</reference>
<keyword evidence="3" id="KW-0805">Transcription regulation</keyword>
<dbReference type="CDD" id="cd08422">
    <property type="entry name" value="PBP2_CrgA_like"/>
    <property type="match status" value="1"/>
</dbReference>
<dbReference type="GO" id="GO:0043565">
    <property type="term" value="F:sequence-specific DNA binding"/>
    <property type="evidence" value="ECO:0007669"/>
    <property type="project" value="TreeGrafter"/>
</dbReference>
<comment type="function">
    <text evidence="1">NodD regulates the expression of the nodABCFE genes which encode other nodulation proteins. NodD is also a negative regulator of its own expression. Binds flavonoids as inducers.</text>
</comment>
<evidence type="ECO:0000313" key="7">
    <source>
        <dbReference type="EMBL" id="TWB87764.1"/>
    </source>
</evidence>
<dbReference type="PROSITE" id="PS50931">
    <property type="entry name" value="HTH_LYSR"/>
    <property type="match status" value="1"/>
</dbReference>
<evidence type="ECO:0000256" key="4">
    <source>
        <dbReference type="ARBA" id="ARBA00023125"/>
    </source>
</evidence>
<dbReference type="SUPFAM" id="SSF53850">
    <property type="entry name" value="Periplasmic binding protein-like II"/>
    <property type="match status" value="1"/>
</dbReference>
<evidence type="ECO:0000256" key="5">
    <source>
        <dbReference type="ARBA" id="ARBA00023163"/>
    </source>
</evidence>
<dbReference type="RefSeq" id="WP_146992277.1">
    <property type="nucleotide sequence ID" value="NZ_VITY01000020.1"/>
</dbReference>
<dbReference type="InterPro" id="IPR036390">
    <property type="entry name" value="WH_DNA-bd_sf"/>
</dbReference>